<protein>
    <submittedName>
        <fullName evidence="1">Uncharacterized protein</fullName>
    </submittedName>
</protein>
<geneLocation type="plasmid" evidence="1">
    <name>pColt5.8d</name>
</geneLocation>
<reference evidence="1" key="1">
    <citation type="submission" date="2018-12" db="EMBL/GenBank/DDBJ databases">
        <title>Three Rhizobium rhizogenes strains isolated from the same crown gall tumor carry diverse plasmids.</title>
        <authorList>
            <person name="Pulawska J."/>
            <person name="Kuzmanovic N."/>
        </authorList>
    </citation>
    <scope>NUCLEOTIDE SEQUENCE</scope>
    <source>
        <strain evidence="1">Colt5.8</strain>
        <plasmid evidence="1">pColt5.8d</plasmid>
    </source>
</reference>
<keyword evidence="1" id="KW-0614">Plasmid</keyword>
<evidence type="ECO:0000313" key="1">
    <source>
        <dbReference type="EMBL" id="QCL10001.1"/>
    </source>
</evidence>
<proteinExistence type="predicted"/>
<gene>
    <name evidence="1" type="ORF">pC5.8d_698</name>
</gene>
<name>A0A7S5DRM9_RHIRH</name>
<accession>A0A7S5DRM9</accession>
<organism evidence="1">
    <name type="scientific">Rhizobium rhizogenes</name>
    <name type="common">Agrobacterium rhizogenes</name>
    <dbReference type="NCBI Taxonomy" id="359"/>
    <lineage>
        <taxon>Bacteria</taxon>
        <taxon>Pseudomonadati</taxon>
        <taxon>Pseudomonadota</taxon>
        <taxon>Alphaproteobacteria</taxon>
        <taxon>Hyphomicrobiales</taxon>
        <taxon>Rhizobiaceae</taxon>
        <taxon>Rhizobium/Agrobacterium group</taxon>
        <taxon>Rhizobium</taxon>
    </lineage>
</organism>
<dbReference type="EMBL" id="MK318974">
    <property type="protein sequence ID" value="QCL10001.1"/>
    <property type="molecule type" value="Genomic_DNA"/>
</dbReference>
<sequence>MVPWNQSLNKEETWAWAPLAAAVNGQAAFNETNKQTPRERFIN</sequence>
<dbReference type="AlphaFoldDB" id="A0A7S5DRM9"/>
<dbReference type="RefSeq" id="WP_268843544.1">
    <property type="nucleotide sequence ID" value="NZ_MK318974.1"/>
</dbReference>